<name>A0AAV8TP66_9ROSI</name>
<dbReference type="PANTHER" id="PTHR31874:SF25">
    <property type="entry name" value="CCT MOTIF FAMILY PROTEIN"/>
    <property type="match status" value="1"/>
</dbReference>
<gene>
    <name evidence="2" type="ORF">K2173_020700</name>
</gene>
<feature type="region of interest" description="Disordered" evidence="1">
    <location>
        <begin position="1"/>
        <end position="62"/>
    </location>
</feature>
<feature type="compositionally biased region" description="Basic residues" evidence="1">
    <location>
        <begin position="23"/>
        <end position="35"/>
    </location>
</feature>
<dbReference type="AlphaFoldDB" id="A0AAV8TP66"/>
<dbReference type="GO" id="GO:0006355">
    <property type="term" value="P:regulation of DNA-templated transcription"/>
    <property type="evidence" value="ECO:0007669"/>
    <property type="project" value="TreeGrafter"/>
</dbReference>
<dbReference type="EMBL" id="JAIWQS010000004">
    <property type="protein sequence ID" value="KAJ8767760.1"/>
    <property type="molecule type" value="Genomic_DNA"/>
</dbReference>
<protein>
    <submittedName>
        <fullName evidence="2">Uncharacterized protein</fullName>
    </submittedName>
</protein>
<evidence type="ECO:0000313" key="3">
    <source>
        <dbReference type="Proteomes" id="UP001159364"/>
    </source>
</evidence>
<dbReference type="Proteomes" id="UP001159364">
    <property type="component" value="Linkage Group LG04"/>
</dbReference>
<dbReference type="PANTHER" id="PTHR31874">
    <property type="entry name" value="CCT MOTIF FAMILY PROTEIN, EXPRESSED"/>
    <property type="match status" value="1"/>
</dbReference>
<sequence>MWNKNRSPMRHRKTGKAKVSSKSARKTRTKTRKPKYVSLKLELASPSKKPETPQRTATKMPHKQQLTLFPLHPEHGVHDRDMQDDQAANEVAFLFETSVEDTSITLQGLLGNTATTTTATLDEGSPLSPTHSLSYVSRGNEESENMSASSLLLRSAMRSKERDASTERWVSYREVVKKEQEEESSCCCGEFHRDQKGLVGLKLDYEQILNAWSNKGSLYVEGASPQTVPDLHDSSSVKIYPFFHHLIYFYFNFLSLDGKGKGQTMEDFDFPLTPI</sequence>
<evidence type="ECO:0000256" key="1">
    <source>
        <dbReference type="SAM" id="MobiDB-lite"/>
    </source>
</evidence>
<feature type="region of interest" description="Disordered" evidence="1">
    <location>
        <begin position="118"/>
        <end position="141"/>
    </location>
</feature>
<organism evidence="2 3">
    <name type="scientific">Erythroxylum novogranatense</name>
    <dbReference type="NCBI Taxonomy" id="1862640"/>
    <lineage>
        <taxon>Eukaryota</taxon>
        <taxon>Viridiplantae</taxon>
        <taxon>Streptophyta</taxon>
        <taxon>Embryophyta</taxon>
        <taxon>Tracheophyta</taxon>
        <taxon>Spermatophyta</taxon>
        <taxon>Magnoliopsida</taxon>
        <taxon>eudicotyledons</taxon>
        <taxon>Gunneridae</taxon>
        <taxon>Pentapetalae</taxon>
        <taxon>rosids</taxon>
        <taxon>fabids</taxon>
        <taxon>Malpighiales</taxon>
        <taxon>Erythroxylaceae</taxon>
        <taxon>Erythroxylum</taxon>
    </lineage>
</organism>
<dbReference type="InterPro" id="IPR052453">
    <property type="entry name" value="CONSTANS-like_ZF"/>
</dbReference>
<comment type="caution">
    <text evidence="2">The sequence shown here is derived from an EMBL/GenBank/DDBJ whole genome shotgun (WGS) entry which is preliminary data.</text>
</comment>
<accession>A0AAV8TP66</accession>
<keyword evidence="3" id="KW-1185">Reference proteome</keyword>
<proteinExistence type="predicted"/>
<reference evidence="2 3" key="1">
    <citation type="submission" date="2021-09" db="EMBL/GenBank/DDBJ databases">
        <title>Genomic insights and catalytic innovation underlie evolution of tropane alkaloids biosynthesis.</title>
        <authorList>
            <person name="Wang Y.-J."/>
            <person name="Tian T."/>
            <person name="Huang J.-P."/>
            <person name="Huang S.-X."/>
        </authorList>
    </citation>
    <scope>NUCLEOTIDE SEQUENCE [LARGE SCALE GENOMIC DNA]</scope>
    <source>
        <strain evidence="2">KIB-2018</strain>
        <tissue evidence="2">Leaf</tissue>
    </source>
</reference>
<feature type="compositionally biased region" description="Basic residues" evidence="1">
    <location>
        <begin position="7"/>
        <end position="16"/>
    </location>
</feature>
<dbReference type="GO" id="GO:0005634">
    <property type="term" value="C:nucleus"/>
    <property type="evidence" value="ECO:0007669"/>
    <property type="project" value="TreeGrafter"/>
</dbReference>
<evidence type="ECO:0000313" key="2">
    <source>
        <dbReference type="EMBL" id="KAJ8767760.1"/>
    </source>
</evidence>
<feature type="compositionally biased region" description="Polar residues" evidence="1">
    <location>
        <begin position="127"/>
        <end position="137"/>
    </location>
</feature>